<proteinExistence type="predicted"/>
<sequence>MEDLEQLVASRLQALDGAEPSAEARDRVLGRVDRQVVVRRRRRRAAGSVAGASLVVAGGLALPSLLPNSGDGGATPPPIAIGTVEPGEKGGTSGGSGPDLGLGEFQGDGPGAETPPGAAGGFDRSLPTGKTLTVFGIGPDGTVLGMGVGPNGRSDRTLWRTDLSALLSAPVPIAKADGLYSATGSAEVTVWPKRTDDGFQLMCQGAQGDPVQLGTTGVARRASVGFHVDEGVVVWTDRSPGGRVWTARGCADEPSPLTEGYAAAFSYPYVYVLRPGEAGATGQGVHRVDMETGAAEDHDLPGATKATLYAAAKDTFAVADEGSLTLYDPETWAPRAVPDPLPEGEATLSAGDDVIAYTTSDESLVYDAADQTATPREGTAFANGPWLLTREGDSFQLAKTS</sequence>
<dbReference type="EMBL" id="RJKE01000001">
    <property type="protein sequence ID" value="ROO84073.1"/>
    <property type="molecule type" value="Genomic_DNA"/>
</dbReference>
<evidence type="ECO:0000313" key="2">
    <source>
        <dbReference type="EMBL" id="ROO84073.1"/>
    </source>
</evidence>
<dbReference type="RefSeq" id="WP_123663704.1">
    <property type="nucleotide sequence ID" value="NZ_RJKE01000001.1"/>
</dbReference>
<name>A0A3N1CRZ0_9ACTN</name>
<evidence type="ECO:0000256" key="1">
    <source>
        <dbReference type="SAM" id="MobiDB-lite"/>
    </source>
</evidence>
<keyword evidence="3" id="KW-1185">Reference proteome</keyword>
<organism evidence="2 3">
    <name type="scientific">Actinocorallia herbida</name>
    <dbReference type="NCBI Taxonomy" id="58109"/>
    <lineage>
        <taxon>Bacteria</taxon>
        <taxon>Bacillati</taxon>
        <taxon>Actinomycetota</taxon>
        <taxon>Actinomycetes</taxon>
        <taxon>Streptosporangiales</taxon>
        <taxon>Thermomonosporaceae</taxon>
        <taxon>Actinocorallia</taxon>
    </lineage>
</organism>
<feature type="compositionally biased region" description="Gly residues" evidence="1">
    <location>
        <begin position="89"/>
        <end position="110"/>
    </location>
</feature>
<reference evidence="2 3" key="1">
    <citation type="submission" date="2018-11" db="EMBL/GenBank/DDBJ databases">
        <title>Sequencing the genomes of 1000 actinobacteria strains.</title>
        <authorList>
            <person name="Klenk H.-P."/>
        </authorList>
    </citation>
    <scope>NUCLEOTIDE SEQUENCE [LARGE SCALE GENOMIC DNA]</scope>
    <source>
        <strain evidence="2 3">DSM 44254</strain>
    </source>
</reference>
<accession>A0A3N1CRZ0</accession>
<gene>
    <name evidence="2" type="ORF">EDD29_1585</name>
</gene>
<feature type="region of interest" description="Disordered" evidence="1">
    <location>
        <begin position="68"/>
        <end position="119"/>
    </location>
</feature>
<evidence type="ECO:0000313" key="3">
    <source>
        <dbReference type="Proteomes" id="UP000272400"/>
    </source>
</evidence>
<comment type="caution">
    <text evidence="2">The sequence shown here is derived from an EMBL/GenBank/DDBJ whole genome shotgun (WGS) entry which is preliminary data.</text>
</comment>
<dbReference type="AlphaFoldDB" id="A0A3N1CRZ0"/>
<dbReference type="Proteomes" id="UP000272400">
    <property type="component" value="Unassembled WGS sequence"/>
</dbReference>
<dbReference type="SUPFAM" id="SSF50993">
    <property type="entry name" value="Peptidase/esterase 'gauge' domain"/>
    <property type="match status" value="1"/>
</dbReference>
<dbReference type="OrthoDB" id="3455926at2"/>
<protein>
    <submittedName>
        <fullName evidence="2">Uncharacterized protein</fullName>
    </submittedName>
</protein>